<dbReference type="GO" id="GO:0052913">
    <property type="term" value="F:16S rRNA (guanine(966)-N(2))-methyltransferase activity"/>
    <property type="evidence" value="ECO:0007669"/>
    <property type="project" value="UniProtKB-EC"/>
</dbReference>
<organism evidence="3 4">
    <name type="scientific">Aeromicrobium piscarium</name>
    <dbReference type="NCBI Taxonomy" id="2590901"/>
    <lineage>
        <taxon>Bacteria</taxon>
        <taxon>Bacillati</taxon>
        <taxon>Actinomycetota</taxon>
        <taxon>Actinomycetes</taxon>
        <taxon>Propionibacteriales</taxon>
        <taxon>Nocardioidaceae</taxon>
        <taxon>Aeromicrobium</taxon>
    </lineage>
</organism>
<dbReference type="SUPFAM" id="SSF53335">
    <property type="entry name" value="S-adenosyl-L-methionine-dependent methyltransferases"/>
    <property type="match status" value="1"/>
</dbReference>
<dbReference type="InterPro" id="IPR002052">
    <property type="entry name" value="DNA_methylase_N6_adenine_CS"/>
</dbReference>
<name>A0A554S8T7_9ACTN</name>
<dbReference type="RefSeq" id="WP_143913364.1">
    <property type="nucleotide sequence ID" value="NZ_VLNT01000007.1"/>
</dbReference>
<dbReference type="Pfam" id="PF03602">
    <property type="entry name" value="Cons_hypoth95"/>
    <property type="match status" value="1"/>
</dbReference>
<dbReference type="GO" id="GO:0003676">
    <property type="term" value="F:nucleic acid binding"/>
    <property type="evidence" value="ECO:0007669"/>
    <property type="project" value="InterPro"/>
</dbReference>
<proteinExistence type="predicted"/>
<keyword evidence="1 3" id="KW-0489">Methyltransferase</keyword>
<evidence type="ECO:0000256" key="2">
    <source>
        <dbReference type="ARBA" id="ARBA00022679"/>
    </source>
</evidence>
<evidence type="ECO:0000313" key="3">
    <source>
        <dbReference type="EMBL" id="TSD62767.1"/>
    </source>
</evidence>
<dbReference type="Proteomes" id="UP000316988">
    <property type="component" value="Unassembled WGS sequence"/>
</dbReference>
<dbReference type="OrthoDB" id="9803017at2"/>
<comment type="caution">
    <text evidence="3">The sequence shown here is derived from an EMBL/GenBank/DDBJ whole genome shotgun (WGS) entry which is preliminary data.</text>
</comment>
<dbReference type="AlphaFoldDB" id="A0A554S8T7"/>
<dbReference type="NCBIfam" id="TIGR00095">
    <property type="entry name" value="16S rRNA (guanine(966)-N(2))-methyltransferase RsmD"/>
    <property type="match status" value="1"/>
</dbReference>
<keyword evidence="2 3" id="KW-0808">Transferase</keyword>
<keyword evidence="4" id="KW-1185">Reference proteome</keyword>
<dbReference type="Gene3D" id="3.40.50.150">
    <property type="entry name" value="Vaccinia Virus protein VP39"/>
    <property type="match status" value="1"/>
</dbReference>
<sequence length="184" mass="20225">MTRIIAGRWGGRRLATPEGQNTRPTTDRVREAMFSSIASELGGWEGVRVLDLFAGSGALALEALSRGAASADLVESHAKTAGIVSRNARELGARTARVHRMTAERFVATAPAEPYDLVFLDPPYALAAEALREIVASLAIGTWRTEDSLVVVERSSRDVPWEWPEGWVALRDKTYGETRLWYGR</sequence>
<dbReference type="PANTHER" id="PTHR43542:SF1">
    <property type="entry name" value="METHYLTRANSFERASE"/>
    <property type="match status" value="1"/>
</dbReference>
<evidence type="ECO:0000313" key="4">
    <source>
        <dbReference type="Proteomes" id="UP000316988"/>
    </source>
</evidence>
<dbReference type="InterPro" id="IPR029063">
    <property type="entry name" value="SAM-dependent_MTases_sf"/>
</dbReference>
<reference evidence="3 4" key="1">
    <citation type="submission" date="2019-07" db="EMBL/GenBank/DDBJ databases">
        <authorList>
            <person name="Zhao L.H."/>
        </authorList>
    </citation>
    <scope>NUCLEOTIDE SEQUENCE [LARGE SCALE GENOMIC DNA]</scope>
    <source>
        <strain evidence="3 4">Co35</strain>
    </source>
</reference>
<dbReference type="InterPro" id="IPR004398">
    <property type="entry name" value="RNA_MeTrfase_RsmD"/>
</dbReference>
<dbReference type="PROSITE" id="PS00092">
    <property type="entry name" value="N6_MTASE"/>
    <property type="match status" value="1"/>
</dbReference>
<gene>
    <name evidence="3" type="primary">rsmD</name>
    <name evidence="3" type="ORF">FNM00_10335</name>
</gene>
<dbReference type="PIRSF" id="PIRSF004553">
    <property type="entry name" value="CHP00095"/>
    <property type="match status" value="1"/>
</dbReference>
<dbReference type="EC" id="2.1.1.171" evidence="3"/>
<dbReference type="CDD" id="cd02440">
    <property type="entry name" value="AdoMet_MTases"/>
    <property type="match status" value="1"/>
</dbReference>
<evidence type="ECO:0000256" key="1">
    <source>
        <dbReference type="ARBA" id="ARBA00022603"/>
    </source>
</evidence>
<dbReference type="EMBL" id="VLNT01000007">
    <property type="protein sequence ID" value="TSD62767.1"/>
    <property type="molecule type" value="Genomic_DNA"/>
</dbReference>
<protein>
    <submittedName>
        <fullName evidence="3">16S rRNA (Guanine(966)-N(2))-methyltransferase RsmD</fullName>
        <ecNumber evidence="3">2.1.1.171</ecNumber>
    </submittedName>
</protein>
<dbReference type="PANTHER" id="PTHR43542">
    <property type="entry name" value="METHYLTRANSFERASE"/>
    <property type="match status" value="1"/>
</dbReference>
<accession>A0A554S8T7</accession>